<accession>A0AAV0YBE2</accession>
<dbReference type="Proteomes" id="UP001160148">
    <property type="component" value="Unassembled WGS sequence"/>
</dbReference>
<keyword evidence="4" id="KW-0255">Endonuclease</keyword>
<dbReference type="GO" id="GO:0003964">
    <property type="term" value="F:RNA-directed DNA polymerase activity"/>
    <property type="evidence" value="ECO:0007669"/>
    <property type="project" value="UniProtKB-KW"/>
</dbReference>
<feature type="compositionally biased region" description="Basic residues" evidence="7">
    <location>
        <begin position="137"/>
        <end position="150"/>
    </location>
</feature>
<evidence type="ECO:0000256" key="5">
    <source>
        <dbReference type="ARBA" id="ARBA00022801"/>
    </source>
</evidence>
<feature type="compositionally biased region" description="Basic and acidic residues" evidence="7">
    <location>
        <begin position="97"/>
        <end position="106"/>
    </location>
</feature>
<proteinExistence type="predicted"/>
<dbReference type="PANTHER" id="PTHR34072:SF52">
    <property type="entry name" value="RIBONUCLEASE H"/>
    <property type="match status" value="1"/>
</dbReference>
<keyword evidence="5" id="KW-0378">Hydrolase</keyword>
<organism evidence="9 10">
    <name type="scientific">Macrosiphum euphorbiae</name>
    <name type="common">potato aphid</name>
    <dbReference type="NCBI Taxonomy" id="13131"/>
    <lineage>
        <taxon>Eukaryota</taxon>
        <taxon>Metazoa</taxon>
        <taxon>Ecdysozoa</taxon>
        <taxon>Arthropoda</taxon>
        <taxon>Hexapoda</taxon>
        <taxon>Insecta</taxon>
        <taxon>Pterygota</taxon>
        <taxon>Neoptera</taxon>
        <taxon>Paraneoptera</taxon>
        <taxon>Hemiptera</taxon>
        <taxon>Sternorrhyncha</taxon>
        <taxon>Aphidomorpha</taxon>
        <taxon>Aphidoidea</taxon>
        <taxon>Aphididae</taxon>
        <taxon>Macrosiphini</taxon>
        <taxon>Macrosiphum</taxon>
    </lineage>
</organism>
<dbReference type="InterPro" id="IPR041373">
    <property type="entry name" value="RT_RNaseH"/>
</dbReference>
<dbReference type="GO" id="GO:0016787">
    <property type="term" value="F:hydrolase activity"/>
    <property type="evidence" value="ECO:0007669"/>
    <property type="project" value="UniProtKB-KW"/>
</dbReference>
<keyword evidence="10" id="KW-1185">Reference proteome</keyword>
<evidence type="ECO:0000256" key="3">
    <source>
        <dbReference type="ARBA" id="ARBA00022722"/>
    </source>
</evidence>
<evidence type="ECO:0000313" key="10">
    <source>
        <dbReference type="Proteomes" id="UP001160148"/>
    </source>
</evidence>
<evidence type="ECO:0000259" key="8">
    <source>
        <dbReference type="Pfam" id="PF17917"/>
    </source>
</evidence>
<evidence type="ECO:0000256" key="7">
    <source>
        <dbReference type="SAM" id="MobiDB-lite"/>
    </source>
</evidence>
<dbReference type="GO" id="GO:0004519">
    <property type="term" value="F:endonuclease activity"/>
    <property type="evidence" value="ECO:0007669"/>
    <property type="project" value="UniProtKB-KW"/>
</dbReference>
<comment type="caution">
    <text evidence="9">The sequence shown here is derived from an EMBL/GenBank/DDBJ whole genome shotgun (WGS) entry which is preliminary data.</text>
</comment>
<dbReference type="PANTHER" id="PTHR34072">
    <property type="entry name" value="ENZYMATIC POLYPROTEIN-RELATED"/>
    <property type="match status" value="1"/>
</dbReference>
<reference evidence="9 10" key="1">
    <citation type="submission" date="2023-01" db="EMBL/GenBank/DDBJ databases">
        <authorList>
            <person name="Whitehead M."/>
        </authorList>
    </citation>
    <scope>NUCLEOTIDE SEQUENCE [LARGE SCALE GENOMIC DNA]</scope>
</reference>
<dbReference type="Pfam" id="PF17917">
    <property type="entry name" value="RT_RNaseH"/>
    <property type="match status" value="1"/>
</dbReference>
<dbReference type="SUPFAM" id="SSF56672">
    <property type="entry name" value="DNA/RNA polymerases"/>
    <property type="match status" value="1"/>
</dbReference>
<dbReference type="InterPro" id="IPR043502">
    <property type="entry name" value="DNA/RNA_pol_sf"/>
</dbReference>
<feature type="domain" description="Reverse transcriptase RNase H-like" evidence="8">
    <location>
        <begin position="10"/>
        <end position="94"/>
    </location>
</feature>
<keyword evidence="6" id="KW-0695">RNA-directed DNA polymerase</keyword>
<evidence type="ECO:0000256" key="1">
    <source>
        <dbReference type="ARBA" id="ARBA00022679"/>
    </source>
</evidence>
<protein>
    <recommendedName>
        <fullName evidence="8">Reverse transcriptase RNase H-like domain-containing protein</fullName>
    </recommendedName>
</protein>
<dbReference type="EMBL" id="CARXXK010001793">
    <property type="protein sequence ID" value="CAI6377537.1"/>
    <property type="molecule type" value="Genomic_DNA"/>
</dbReference>
<name>A0AAV0YBE2_9HEMI</name>
<keyword evidence="2" id="KW-0548">Nucleotidyltransferase</keyword>
<gene>
    <name evidence="9" type="ORF">MEUPH1_LOCUS30782</name>
</gene>
<sequence>MYSPTAVVTEVHTDASSKGLSGILLQGDKQSSLKIVYHVSERTTRPESNYHSSQLESYAIIWTLNRLRLFLLGIRFTVVTDCQALTYLDVNKTTKPPGDKRRESRFRFTKPRGDKRRGFRSYPRRPDPMECPGGHPRQPKPTKRFRKPPTRYKDYIMN</sequence>
<evidence type="ECO:0000256" key="6">
    <source>
        <dbReference type="ARBA" id="ARBA00022918"/>
    </source>
</evidence>
<evidence type="ECO:0000313" key="9">
    <source>
        <dbReference type="EMBL" id="CAI6377537.1"/>
    </source>
</evidence>
<feature type="compositionally biased region" description="Basic residues" evidence="7">
    <location>
        <begin position="107"/>
        <end position="123"/>
    </location>
</feature>
<keyword evidence="1" id="KW-0808">Transferase</keyword>
<keyword evidence="3" id="KW-0540">Nuclease</keyword>
<dbReference type="AlphaFoldDB" id="A0AAV0YBE2"/>
<feature type="region of interest" description="Disordered" evidence="7">
    <location>
        <begin position="91"/>
        <end position="158"/>
    </location>
</feature>
<evidence type="ECO:0000256" key="2">
    <source>
        <dbReference type="ARBA" id="ARBA00022695"/>
    </source>
</evidence>
<evidence type="ECO:0000256" key="4">
    <source>
        <dbReference type="ARBA" id="ARBA00022759"/>
    </source>
</evidence>